<evidence type="ECO:0000313" key="2">
    <source>
        <dbReference type="Proteomes" id="UP000016505"/>
    </source>
</evidence>
<reference evidence="1 2" key="1">
    <citation type="journal article" date="2012" name="J. Bacteriol.">
        <title>Genome sequences of type strains of seven species of the marine bacterium Pseudoalteromonas.</title>
        <authorList>
            <person name="Xie B.B."/>
            <person name="Shu Y.L."/>
            <person name="Qin Q.L."/>
            <person name="Rong J.C."/>
            <person name="Zhang X.Y."/>
            <person name="Chen X.L."/>
            <person name="Shi M."/>
            <person name="He H.L."/>
            <person name="Zhou B.C."/>
            <person name="Zhang Y.Z."/>
        </authorList>
    </citation>
    <scope>NUCLEOTIDE SEQUENCE [LARGE SCALE GENOMIC DNA]</scope>
    <source>
        <strain evidence="1 2">A 37-1-2</strain>
    </source>
</reference>
<evidence type="ECO:0000313" key="1">
    <source>
        <dbReference type="EMBL" id="ATC86523.1"/>
    </source>
</evidence>
<accession>A0A290S376</accession>
<organism evidence="1 2">
    <name type="scientific">Pseudoalteromonas arctica A 37-1-2</name>
    <dbReference type="NCBI Taxonomy" id="1117313"/>
    <lineage>
        <taxon>Bacteria</taxon>
        <taxon>Pseudomonadati</taxon>
        <taxon>Pseudomonadota</taxon>
        <taxon>Gammaproteobacteria</taxon>
        <taxon>Alteromonadales</taxon>
        <taxon>Pseudoalteromonadaceae</taxon>
        <taxon>Pseudoalteromonas</taxon>
    </lineage>
</organism>
<dbReference type="OrthoDB" id="6294887at2"/>
<proteinExistence type="predicted"/>
<dbReference type="Proteomes" id="UP000016505">
    <property type="component" value="Chromosome I"/>
</dbReference>
<sequence>MKPRYLKTIYDLIVRDYKIEPIGNGKFIHSFKPATTNTVYKFEANGTPEVEEGERYNIGYYDDANGNKIIETSCLSKNTDVNPMLSYLYATKLSEGKHNVNKSKNDERVSHTAQDGYYWGKKYAWREFGLVISKDAFFAYLKEINHPKVECITRNPDMGFSNSGEPSTAYKEEGLADAVNSLISSAVKITKVRFKSPLYSKQFVIRGIEAITDRK</sequence>
<name>A0A290S376_9GAMM</name>
<dbReference type="KEGG" id="part:PARC_a1975"/>
<gene>
    <name evidence="1" type="ORF">PARC_a1975</name>
</gene>
<dbReference type="AlphaFoldDB" id="A0A290S376"/>
<protein>
    <submittedName>
        <fullName evidence="1">Uncharacterized protein</fullName>
    </submittedName>
</protein>
<dbReference type="RefSeq" id="WP_010552751.1">
    <property type="nucleotide sequence ID" value="NZ_CP011025.1"/>
</dbReference>
<dbReference type="EMBL" id="CP011025">
    <property type="protein sequence ID" value="ATC86523.1"/>
    <property type="molecule type" value="Genomic_DNA"/>
</dbReference>